<evidence type="ECO:0000256" key="6">
    <source>
        <dbReference type="ARBA" id="ARBA00022989"/>
    </source>
</evidence>
<dbReference type="PROSITE" id="PS01303">
    <property type="entry name" value="BCCT"/>
    <property type="match status" value="1"/>
</dbReference>
<sequence length="608" mass="63936">MSTQEQHPPTTTTPPRTEALTATASTSAGTPPGQVHPAIAPPPGRAADRGGLDRFVFGVAAVVALAFCAWGIAAPSNLGSVSSSALDWVVTNLGWFFVILATGFVIFVLVLAASRYGRIPLGRDDEQPEFRTASWIAMMFSAGMGIGLMFYGVNEPLTHFVTPPPGTVEGETGAAVRTAMATTMFHWSLHPWAIYAVVGIAIAYGCFRRGRRQLFSSAFAPLFGRGRAEGRVGRMIDVLAIFATLFGSATSLGLGALQIGSGLQVLTGIGEVGNTVLILVITVLTAAFVASAVSGVARGIQYLSNINMVLACLLALFIFVGGPTVFILNIIPNAVGAYFSELGLMAGRTGAAGGDAAAEWLSGWTVFYWAWWISWTPFVGVFIARISRGRTIRQFVTGVLLVPSVVSLLWFSIFGGAAIADQQAGRELAAEAGPEAQLFGMLADYPLATVTTVLVVVLVSIFFVSGADAASVVMGTLSERGSLNPSRFTVVFWGVLTGAVAAIMLAVGEDALEGLKNLVIVAALPFAVVMVLLCVSLVKDLRRDPMMLRHDAATVAVEQAVVEGLTKHGDEFTLVVGHQPESEDADGDGTSPTVVRTGVQPPEETDRR</sequence>
<evidence type="ECO:0000256" key="3">
    <source>
        <dbReference type="ARBA" id="ARBA00022448"/>
    </source>
</evidence>
<comment type="subcellular location">
    <subcellularLocation>
        <location evidence="1">Cell membrane</location>
        <topology evidence="1">Multi-pass membrane protein</topology>
    </subcellularLocation>
</comment>
<feature type="transmembrane region" description="Helical" evidence="9">
    <location>
        <begin position="276"/>
        <end position="297"/>
    </location>
</feature>
<feature type="transmembrane region" description="Helical" evidence="9">
    <location>
        <begin position="519"/>
        <end position="538"/>
    </location>
</feature>
<name>A0A6A9UXH0_9ACTN</name>
<dbReference type="PANTHER" id="PTHR30047:SF7">
    <property type="entry name" value="HIGH-AFFINITY CHOLINE TRANSPORT PROTEIN"/>
    <property type="match status" value="1"/>
</dbReference>
<accession>A0A6A9UXH0</accession>
<evidence type="ECO:0000256" key="2">
    <source>
        <dbReference type="ARBA" id="ARBA00005658"/>
    </source>
</evidence>
<keyword evidence="5 9" id="KW-0812">Transmembrane</keyword>
<comment type="caution">
    <text evidence="10">The sequence shown here is derived from an EMBL/GenBank/DDBJ whole genome shotgun (WGS) entry which is preliminary data.</text>
</comment>
<feature type="transmembrane region" description="Helical" evidence="9">
    <location>
        <begin position="488"/>
        <end position="507"/>
    </location>
</feature>
<dbReference type="GO" id="GO:0022857">
    <property type="term" value="F:transmembrane transporter activity"/>
    <property type="evidence" value="ECO:0007669"/>
    <property type="project" value="InterPro"/>
</dbReference>
<dbReference type="Proteomes" id="UP000435304">
    <property type="component" value="Unassembled WGS sequence"/>
</dbReference>
<evidence type="ECO:0000256" key="9">
    <source>
        <dbReference type="SAM" id="Phobius"/>
    </source>
</evidence>
<keyword evidence="7 9" id="KW-0472">Membrane</keyword>
<dbReference type="RefSeq" id="WP_156609697.1">
    <property type="nucleotide sequence ID" value="NZ_WPCU01000005.1"/>
</dbReference>
<feature type="transmembrane region" description="Helical" evidence="9">
    <location>
        <begin position="445"/>
        <end position="467"/>
    </location>
</feature>
<proteinExistence type="inferred from homology"/>
<keyword evidence="6 9" id="KW-1133">Transmembrane helix</keyword>
<feature type="region of interest" description="Disordered" evidence="8">
    <location>
        <begin position="1"/>
        <end position="43"/>
    </location>
</feature>
<evidence type="ECO:0000256" key="8">
    <source>
        <dbReference type="SAM" id="MobiDB-lite"/>
    </source>
</evidence>
<feature type="transmembrane region" description="Helical" evidence="9">
    <location>
        <begin position="55"/>
        <end position="73"/>
    </location>
</feature>
<feature type="transmembrane region" description="Helical" evidence="9">
    <location>
        <begin position="309"/>
        <end position="331"/>
    </location>
</feature>
<dbReference type="InterPro" id="IPR000060">
    <property type="entry name" value="BCCT_transptr"/>
</dbReference>
<feature type="compositionally biased region" description="Low complexity" evidence="8">
    <location>
        <begin position="8"/>
        <end position="33"/>
    </location>
</feature>
<feature type="transmembrane region" description="Helical" evidence="9">
    <location>
        <begin position="189"/>
        <end position="207"/>
    </location>
</feature>
<feature type="transmembrane region" description="Helical" evidence="9">
    <location>
        <begin position="93"/>
        <end position="112"/>
    </location>
</feature>
<dbReference type="InterPro" id="IPR018093">
    <property type="entry name" value="BCCT_CS"/>
</dbReference>
<gene>
    <name evidence="10" type="ORF">GC722_09945</name>
</gene>
<dbReference type="PANTHER" id="PTHR30047">
    <property type="entry name" value="HIGH-AFFINITY CHOLINE TRANSPORT PROTEIN-RELATED"/>
    <property type="match status" value="1"/>
</dbReference>
<feature type="transmembrane region" description="Helical" evidence="9">
    <location>
        <begin position="235"/>
        <end position="256"/>
    </location>
</feature>
<evidence type="ECO:0000256" key="7">
    <source>
        <dbReference type="ARBA" id="ARBA00023136"/>
    </source>
</evidence>
<evidence type="ECO:0000313" key="10">
    <source>
        <dbReference type="EMBL" id="MVA76342.1"/>
    </source>
</evidence>
<organism evidence="10 11">
    <name type="scientific">Auraticoccus cholistanensis</name>
    <dbReference type="NCBI Taxonomy" id="2656650"/>
    <lineage>
        <taxon>Bacteria</taxon>
        <taxon>Bacillati</taxon>
        <taxon>Actinomycetota</taxon>
        <taxon>Actinomycetes</taxon>
        <taxon>Propionibacteriales</taxon>
        <taxon>Propionibacteriaceae</taxon>
        <taxon>Auraticoccus</taxon>
    </lineage>
</organism>
<evidence type="ECO:0000313" key="11">
    <source>
        <dbReference type="Proteomes" id="UP000435304"/>
    </source>
</evidence>
<keyword evidence="4" id="KW-1003">Cell membrane</keyword>
<keyword evidence="11" id="KW-1185">Reference proteome</keyword>
<evidence type="ECO:0000256" key="4">
    <source>
        <dbReference type="ARBA" id="ARBA00022475"/>
    </source>
</evidence>
<dbReference type="NCBIfam" id="TIGR00842">
    <property type="entry name" value="bcct"/>
    <property type="match status" value="1"/>
</dbReference>
<feature type="region of interest" description="Disordered" evidence="8">
    <location>
        <begin position="579"/>
        <end position="608"/>
    </location>
</feature>
<evidence type="ECO:0000256" key="5">
    <source>
        <dbReference type="ARBA" id="ARBA00022692"/>
    </source>
</evidence>
<evidence type="ECO:0000256" key="1">
    <source>
        <dbReference type="ARBA" id="ARBA00004651"/>
    </source>
</evidence>
<feature type="transmembrane region" description="Helical" evidence="9">
    <location>
        <begin position="366"/>
        <end position="384"/>
    </location>
</feature>
<protein>
    <submittedName>
        <fullName evidence="10">BCCT family transporter</fullName>
    </submittedName>
</protein>
<comment type="similarity">
    <text evidence="2">Belongs to the BCCT transporter (TC 2.A.15) family.</text>
</comment>
<keyword evidence="3" id="KW-0813">Transport</keyword>
<dbReference type="Pfam" id="PF02028">
    <property type="entry name" value="BCCT"/>
    <property type="match status" value="1"/>
</dbReference>
<dbReference type="GO" id="GO:0005886">
    <property type="term" value="C:plasma membrane"/>
    <property type="evidence" value="ECO:0007669"/>
    <property type="project" value="UniProtKB-SubCell"/>
</dbReference>
<feature type="transmembrane region" description="Helical" evidence="9">
    <location>
        <begin position="396"/>
        <end position="420"/>
    </location>
</feature>
<reference evidence="10 11" key="1">
    <citation type="submission" date="2019-12" db="EMBL/GenBank/DDBJ databases">
        <title>Auraticoccus cholistani sp. nov., an actinomycete isolated from soil of Cholistan desert.</title>
        <authorList>
            <person name="Cheema M.T."/>
        </authorList>
    </citation>
    <scope>NUCLEOTIDE SEQUENCE [LARGE SCALE GENOMIC DNA]</scope>
    <source>
        <strain evidence="10 11">F435</strain>
    </source>
</reference>
<dbReference type="EMBL" id="WPCU01000005">
    <property type="protein sequence ID" value="MVA76342.1"/>
    <property type="molecule type" value="Genomic_DNA"/>
</dbReference>
<dbReference type="AlphaFoldDB" id="A0A6A9UXH0"/>
<feature type="transmembrane region" description="Helical" evidence="9">
    <location>
        <begin position="133"/>
        <end position="153"/>
    </location>
</feature>